<keyword evidence="1 2" id="KW-0378">Hydrolase</keyword>
<comment type="catalytic activity">
    <reaction evidence="2">
        <text>GTP + H2O = 7,8-dihydroneopterin 3'-triphosphate + formate + H(+)</text>
        <dbReference type="Rhea" id="RHEA:17473"/>
        <dbReference type="ChEBI" id="CHEBI:15377"/>
        <dbReference type="ChEBI" id="CHEBI:15378"/>
        <dbReference type="ChEBI" id="CHEBI:15740"/>
        <dbReference type="ChEBI" id="CHEBI:37565"/>
        <dbReference type="ChEBI" id="CHEBI:58462"/>
        <dbReference type="EC" id="3.5.4.16"/>
    </reaction>
</comment>
<comment type="caution">
    <text evidence="3">The sequence shown here is derived from an EMBL/GenBank/DDBJ whole genome shotgun (WGS) entry which is preliminary data.</text>
</comment>
<comment type="similarity">
    <text evidence="2">Belongs to the GTP cyclohydrolase IV family.</text>
</comment>
<dbReference type="EMBL" id="DYZA01000198">
    <property type="protein sequence ID" value="HJD97915.1"/>
    <property type="molecule type" value="Genomic_DNA"/>
</dbReference>
<sequence>MTDVQSSPSSVALDIDRVGVKNVELPLVVRDRDKGRQHTVASVDMGVDLPAAFKGTHMSRFLEALENWREASAEELDYASMKRLLSDVLTRLHARRAYAKFSFPYFRMRKAPVSGRAAPVRYLCRLTGEMEEGREGPRFLLELEVPVTTVCPCSKAISRAGAHGQRAVVRMAVRMSRFEWLEGFIDIAEASGSAPIHTLLKRPDEKFVTELAYDNALFVEDVVRNVAARLESHTHVTWFSVEVESEESIHGHNAFASIERSLSAGK</sequence>
<accession>A0A921AXX0</accession>
<dbReference type="RefSeq" id="WP_304123068.1">
    <property type="nucleotide sequence ID" value="NZ_DYZA01000198.1"/>
</dbReference>
<dbReference type="AlphaFoldDB" id="A0A921AXX0"/>
<evidence type="ECO:0000313" key="4">
    <source>
        <dbReference type="Proteomes" id="UP000698963"/>
    </source>
</evidence>
<comment type="function">
    <text evidence="2">Converts GTP to 7,8-dihydroneopterin triphosphate.</text>
</comment>
<proteinExistence type="inferred from homology"/>
<dbReference type="Pfam" id="PF02649">
    <property type="entry name" value="GCHY-1"/>
    <property type="match status" value="1"/>
</dbReference>
<dbReference type="InterPro" id="IPR022838">
    <property type="entry name" value="GTP_cyclohydrolase_FolE2"/>
</dbReference>
<name>A0A921AXX0_9BACT</name>
<evidence type="ECO:0000256" key="1">
    <source>
        <dbReference type="ARBA" id="ARBA00022801"/>
    </source>
</evidence>
<protein>
    <recommendedName>
        <fullName evidence="2">GTP cyclohydrolase FolE2</fullName>
        <ecNumber evidence="2">3.5.4.16</ecNumber>
    </recommendedName>
</protein>
<evidence type="ECO:0000256" key="2">
    <source>
        <dbReference type="HAMAP-Rule" id="MF_01527"/>
    </source>
</evidence>
<organism evidence="3 4">
    <name type="scientific">Mailhella massiliensis</name>
    <dbReference type="NCBI Taxonomy" id="1903261"/>
    <lineage>
        <taxon>Bacteria</taxon>
        <taxon>Pseudomonadati</taxon>
        <taxon>Thermodesulfobacteriota</taxon>
        <taxon>Desulfovibrionia</taxon>
        <taxon>Desulfovibrionales</taxon>
        <taxon>Desulfovibrionaceae</taxon>
        <taxon>Mailhella</taxon>
    </lineage>
</organism>
<reference evidence="3" key="1">
    <citation type="journal article" date="2021" name="PeerJ">
        <title>Extensive microbial diversity within the chicken gut microbiome revealed by metagenomics and culture.</title>
        <authorList>
            <person name="Gilroy R."/>
            <person name="Ravi A."/>
            <person name="Getino M."/>
            <person name="Pursley I."/>
            <person name="Horton D.L."/>
            <person name="Alikhan N.F."/>
            <person name="Baker D."/>
            <person name="Gharbi K."/>
            <person name="Hall N."/>
            <person name="Watson M."/>
            <person name="Adriaenssens E.M."/>
            <person name="Foster-Nyarko E."/>
            <person name="Jarju S."/>
            <person name="Secka A."/>
            <person name="Antonio M."/>
            <person name="Oren A."/>
            <person name="Chaudhuri R.R."/>
            <person name="La Ragione R."/>
            <person name="Hildebrand F."/>
            <person name="Pallen M.J."/>
        </authorList>
    </citation>
    <scope>NUCLEOTIDE SEQUENCE</scope>
    <source>
        <strain evidence="3">ChiGjej2B2-19336</strain>
    </source>
</reference>
<evidence type="ECO:0000313" key="3">
    <source>
        <dbReference type="EMBL" id="HJD97915.1"/>
    </source>
</evidence>
<dbReference type="GO" id="GO:0003934">
    <property type="term" value="F:GTP cyclohydrolase I activity"/>
    <property type="evidence" value="ECO:0007669"/>
    <property type="project" value="UniProtKB-UniRule"/>
</dbReference>
<dbReference type="GO" id="GO:0046654">
    <property type="term" value="P:tetrahydrofolate biosynthetic process"/>
    <property type="evidence" value="ECO:0007669"/>
    <property type="project" value="UniProtKB-UniRule"/>
</dbReference>
<dbReference type="HAMAP" id="MF_01527_B">
    <property type="entry name" value="GTP_cyclohydrol_B"/>
    <property type="match status" value="1"/>
</dbReference>
<dbReference type="NCBIfam" id="NF010200">
    <property type="entry name" value="PRK13674.1-1"/>
    <property type="match status" value="1"/>
</dbReference>
<feature type="site" description="May be catalytically important" evidence="2">
    <location>
        <position position="151"/>
    </location>
</feature>
<dbReference type="Gene3D" id="3.10.270.10">
    <property type="entry name" value="Urate Oxidase"/>
    <property type="match status" value="1"/>
</dbReference>
<gene>
    <name evidence="2 3" type="primary">folE2</name>
    <name evidence="3" type="ORF">K8W16_09765</name>
</gene>
<dbReference type="EC" id="3.5.4.16" evidence="2"/>
<comment type="pathway">
    <text evidence="2">Cofactor biosynthesis; 7,8-dihydroneopterin triphosphate biosynthesis; 7,8-dihydroneopterin triphosphate from GTP: step 1/1.</text>
</comment>
<dbReference type="Proteomes" id="UP000698963">
    <property type="component" value="Unassembled WGS sequence"/>
</dbReference>
<dbReference type="PANTHER" id="PTHR36445:SF1">
    <property type="entry name" value="GTP CYCLOHYDROLASE MPTA"/>
    <property type="match status" value="1"/>
</dbReference>
<dbReference type="InterPro" id="IPR003801">
    <property type="entry name" value="GTP_cyclohydrolase_FolE2/MptA"/>
</dbReference>
<dbReference type="PANTHER" id="PTHR36445">
    <property type="entry name" value="GTP CYCLOHYDROLASE MPTA"/>
    <property type="match status" value="1"/>
</dbReference>
<reference evidence="3" key="2">
    <citation type="submission" date="2021-09" db="EMBL/GenBank/DDBJ databases">
        <authorList>
            <person name="Gilroy R."/>
        </authorList>
    </citation>
    <scope>NUCLEOTIDE SEQUENCE</scope>
    <source>
        <strain evidence="3">ChiGjej2B2-19336</strain>
    </source>
</reference>